<evidence type="ECO:0000256" key="1">
    <source>
        <dbReference type="SAM" id="Phobius"/>
    </source>
</evidence>
<comment type="caution">
    <text evidence="2">The sequence shown here is derived from an EMBL/GenBank/DDBJ whole genome shotgun (WGS) entry which is preliminary data.</text>
</comment>
<keyword evidence="1" id="KW-1133">Transmembrane helix</keyword>
<protein>
    <submittedName>
        <fullName evidence="2">Uncharacterized protein</fullName>
    </submittedName>
</protein>
<evidence type="ECO:0000313" key="3">
    <source>
        <dbReference type="Proteomes" id="UP001438707"/>
    </source>
</evidence>
<dbReference type="AlphaFoldDB" id="A0AAW1Q9D2"/>
<keyword evidence="1" id="KW-0472">Membrane</keyword>
<reference evidence="2 3" key="1">
    <citation type="journal article" date="2024" name="Nat. Commun.">
        <title>Phylogenomics reveals the evolutionary origins of lichenization in chlorophyte algae.</title>
        <authorList>
            <person name="Puginier C."/>
            <person name="Libourel C."/>
            <person name="Otte J."/>
            <person name="Skaloud P."/>
            <person name="Haon M."/>
            <person name="Grisel S."/>
            <person name="Petersen M."/>
            <person name="Berrin J.G."/>
            <person name="Delaux P.M."/>
            <person name="Dal Grande F."/>
            <person name="Keller J."/>
        </authorList>
    </citation>
    <scope>NUCLEOTIDE SEQUENCE [LARGE SCALE GENOMIC DNA]</scope>
    <source>
        <strain evidence="2 3">SAG 2145</strain>
    </source>
</reference>
<gene>
    <name evidence="2" type="ORF">WJX74_006107</name>
</gene>
<feature type="transmembrane region" description="Helical" evidence="1">
    <location>
        <begin position="20"/>
        <end position="37"/>
    </location>
</feature>
<keyword evidence="3" id="KW-1185">Reference proteome</keyword>
<sequence>MPSASISDGTWWLAVENDTPATIMIMLIVALVVPLYNDVPHAAATERSFSLMEWVNACRHASQTIGTLKRLTKVCIALNGLLDKPRRKHPVKKGAGSEVTQLPTQLLKAELDTQNTVGESTMQEPVLTESELETSLEALHNGQNAA</sequence>
<keyword evidence="1" id="KW-0812">Transmembrane</keyword>
<dbReference type="Proteomes" id="UP001438707">
    <property type="component" value="Unassembled WGS sequence"/>
</dbReference>
<dbReference type="EMBL" id="JALJOS010000066">
    <property type="protein sequence ID" value="KAK9817522.1"/>
    <property type="molecule type" value="Genomic_DNA"/>
</dbReference>
<evidence type="ECO:0000313" key="2">
    <source>
        <dbReference type="EMBL" id="KAK9817522.1"/>
    </source>
</evidence>
<accession>A0AAW1Q9D2</accession>
<name>A0AAW1Q9D2_9CHLO</name>
<organism evidence="2 3">
    <name type="scientific">Apatococcus lobatus</name>
    <dbReference type="NCBI Taxonomy" id="904363"/>
    <lineage>
        <taxon>Eukaryota</taxon>
        <taxon>Viridiplantae</taxon>
        <taxon>Chlorophyta</taxon>
        <taxon>core chlorophytes</taxon>
        <taxon>Trebouxiophyceae</taxon>
        <taxon>Chlorellales</taxon>
        <taxon>Chlorellaceae</taxon>
        <taxon>Apatococcus</taxon>
    </lineage>
</organism>
<proteinExistence type="predicted"/>